<dbReference type="Proteomes" id="UP000254508">
    <property type="component" value="Chromosome"/>
</dbReference>
<dbReference type="Pfam" id="PF07883">
    <property type="entry name" value="Cupin_2"/>
    <property type="match status" value="1"/>
</dbReference>
<dbReference type="InterPro" id="IPR011051">
    <property type="entry name" value="RmlC_Cupin_sf"/>
</dbReference>
<dbReference type="KEGG" id="err:DVR09_00065"/>
<keyword evidence="4" id="KW-1185">Reference proteome</keyword>
<dbReference type="InterPro" id="IPR051610">
    <property type="entry name" value="GPI/OXD"/>
</dbReference>
<dbReference type="CDD" id="cd02224">
    <property type="entry name" value="cupin_SPO2919-like"/>
    <property type="match status" value="1"/>
</dbReference>
<dbReference type="GO" id="GO:0046872">
    <property type="term" value="F:metal ion binding"/>
    <property type="evidence" value="ECO:0007669"/>
    <property type="project" value="UniProtKB-KW"/>
</dbReference>
<evidence type="ECO:0000313" key="3">
    <source>
        <dbReference type="EMBL" id="AXK40933.1"/>
    </source>
</evidence>
<proteinExistence type="predicted"/>
<dbReference type="AlphaFoldDB" id="A0A345YAI1"/>
<keyword evidence="1" id="KW-0479">Metal-binding</keyword>
<dbReference type="PANTHER" id="PTHR35848">
    <property type="entry name" value="OXALATE-BINDING PROTEIN"/>
    <property type="match status" value="1"/>
</dbReference>
<dbReference type="InterPro" id="IPR013096">
    <property type="entry name" value="Cupin_2"/>
</dbReference>
<dbReference type="SUPFAM" id="SSF51182">
    <property type="entry name" value="RmlC-like cupins"/>
    <property type="match status" value="1"/>
</dbReference>
<feature type="domain" description="Cupin type-2" evidence="2">
    <location>
        <begin position="46"/>
        <end position="117"/>
    </location>
</feature>
<dbReference type="EMBL" id="CP031357">
    <property type="protein sequence ID" value="AXK40933.1"/>
    <property type="molecule type" value="Genomic_DNA"/>
</dbReference>
<reference evidence="4" key="1">
    <citation type="submission" date="2018-07" db="EMBL/GenBank/DDBJ databases">
        <title>Genome sequence of Erythrobacter strain YH-07, an antagonistic bacterium isolated from Yellow Sea.</title>
        <authorList>
            <person name="Tang T."/>
            <person name="Liu Q."/>
            <person name="Sun X."/>
        </authorList>
    </citation>
    <scope>NUCLEOTIDE SEQUENCE [LARGE SCALE GENOMIC DNA]</scope>
    <source>
        <strain evidence="4">YH-07</strain>
    </source>
</reference>
<evidence type="ECO:0000313" key="4">
    <source>
        <dbReference type="Proteomes" id="UP000254508"/>
    </source>
</evidence>
<dbReference type="InterPro" id="IPR014710">
    <property type="entry name" value="RmlC-like_jellyroll"/>
</dbReference>
<dbReference type="PANTHER" id="PTHR35848:SF9">
    <property type="entry name" value="SLL1358 PROTEIN"/>
    <property type="match status" value="1"/>
</dbReference>
<dbReference type="RefSeq" id="WP_115415128.1">
    <property type="nucleotide sequence ID" value="NZ_CP031357.1"/>
</dbReference>
<sequence length="155" mass="17055">MPKLDLDAIPQTNATGYPAPFDADVAGRWYRRLAPVAGLTRMGASHVVLKPGAYSSQRHWHRLEDELLVMIAGEAILIENEGEAIVRPGDVLAWAAGVENGHRLHNRSDADCIFVAVSAGDKDRDSGEYPDIDMVFDPDGYARKDGTRYPTKRIP</sequence>
<evidence type="ECO:0000256" key="1">
    <source>
        <dbReference type="ARBA" id="ARBA00022723"/>
    </source>
</evidence>
<dbReference type="OrthoDB" id="5290459at2"/>
<organism evidence="3 4">
    <name type="scientific">Erythrobacter aureus</name>
    <dbReference type="NCBI Taxonomy" id="2182384"/>
    <lineage>
        <taxon>Bacteria</taxon>
        <taxon>Pseudomonadati</taxon>
        <taxon>Pseudomonadota</taxon>
        <taxon>Alphaproteobacteria</taxon>
        <taxon>Sphingomonadales</taxon>
        <taxon>Erythrobacteraceae</taxon>
        <taxon>Erythrobacter/Porphyrobacter group</taxon>
        <taxon>Erythrobacter</taxon>
    </lineage>
</organism>
<name>A0A345YAI1_9SPHN</name>
<accession>A0A345YAI1</accession>
<protein>
    <submittedName>
        <fullName evidence="3">Cupin domain-containing protein</fullName>
    </submittedName>
</protein>
<dbReference type="Gene3D" id="2.60.120.10">
    <property type="entry name" value="Jelly Rolls"/>
    <property type="match status" value="1"/>
</dbReference>
<evidence type="ECO:0000259" key="2">
    <source>
        <dbReference type="Pfam" id="PF07883"/>
    </source>
</evidence>
<gene>
    <name evidence="3" type="ORF">DVR09_00065</name>
</gene>